<gene>
    <name evidence="2" type="ORF">COX37_02245</name>
</gene>
<comment type="caution">
    <text evidence="2">The sequence shown here is derived from an EMBL/GenBank/DDBJ whole genome shotgun (WGS) entry which is preliminary data.</text>
</comment>
<dbReference type="SUPFAM" id="SSF51735">
    <property type="entry name" value="NAD(P)-binding Rossmann-fold domains"/>
    <property type="match status" value="1"/>
</dbReference>
<reference evidence="2 3" key="1">
    <citation type="submission" date="2017-09" db="EMBL/GenBank/DDBJ databases">
        <title>Depth-based differentiation of microbial function through sediment-hosted aquifers and enrichment of novel symbionts in the deep terrestrial subsurface.</title>
        <authorList>
            <person name="Probst A.J."/>
            <person name="Ladd B."/>
            <person name="Jarett J.K."/>
            <person name="Geller-Mcgrath D.E."/>
            <person name="Sieber C.M."/>
            <person name="Emerson J.B."/>
            <person name="Anantharaman K."/>
            <person name="Thomas B.C."/>
            <person name="Malmstrom R."/>
            <person name="Stieglmeier M."/>
            <person name="Klingl A."/>
            <person name="Woyke T."/>
            <person name="Ryan C.M."/>
            <person name="Banfield J.F."/>
        </authorList>
    </citation>
    <scope>NUCLEOTIDE SEQUENCE [LARGE SCALE GENOMIC DNA]</scope>
    <source>
        <strain evidence="2">CG23_combo_of_CG06-09_8_20_14_all_39_17</strain>
    </source>
</reference>
<evidence type="ECO:0000259" key="1">
    <source>
        <dbReference type="Pfam" id="PF01488"/>
    </source>
</evidence>
<dbReference type="Pfam" id="PF01488">
    <property type="entry name" value="Shikimate_DH"/>
    <property type="match status" value="1"/>
</dbReference>
<organism evidence="2 3">
    <name type="scientific">Candidatus Nealsonbacteria bacterium CG23_combo_of_CG06-09_8_20_14_all_39_17</name>
    <dbReference type="NCBI Taxonomy" id="1974722"/>
    <lineage>
        <taxon>Bacteria</taxon>
        <taxon>Candidatus Nealsoniibacteriota</taxon>
    </lineage>
</organism>
<dbReference type="Proteomes" id="UP000229976">
    <property type="component" value="Unassembled WGS sequence"/>
</dbReference>
<feature type="domain" description="Quinate/shikimate 5-dehydrogenase/glutamyl-tRNA reductase" evidence="1">
    <location>
        <begin position="147"/>
        <end position="250"/>
    </location>
</feature>
<evidence type="ECO:0000313" key="2">
    <source>
        <dbReference type="EMBL" id="PIP22788.1"/>
    </source>
</evidence>
<dbReference type="EMBL" id="PCRO01000027">
    <property type="protein sequence ID" value="PIP22788.1"/>
    <property type="molecule type" value="Genomic_DNA"/>
</dbReference>
<dbReference type="Gene3D" id="3.40.50.720">
    <property type="entry name" value="NAD(P)-binding Rossmann-like Domain"/>
    <property type="match status" value="1"/>
</dbReference>
<name>A0A2G9YU80_9BACT</name>
<accession>A0A2G9YU80</accession>
<dbReference type="AlphaFoldDB" id="A0A2G9YU80"/>
<sequence length="336" mass="36926">MKKFAFLIHPRASLREDMGKVFPLFKFLPEKFLEWMVKCLNPMARGKIIFSGSKEVAGWIIVVPLSARQFFSLPRDFVVKKIIKAVEMAKKMGVEVVGLGELTSPVTHGGENLKAKIDGVAITTGNSLTAAIAVKVIEKINNIRSLDIVKEKIAIIGAGGSVGKGASFLLAQKGASLILVEKEEKIEALKKIFSSYANVRVEKDISFIKEAEIVVVTTSSTEQIIKSDYLKQGAIVYDITQPRNTSPDILTERKDVTIIDGGVIDTPKIDYGMNIGLKKNQAYACLVETMICAMEGDGESHTGYTTPESARKMFSLMGKYQDYFKINISQSFGKSL</sequence>
<dbReference type="InterPro" id="IPR006151">
    <property type="entry name" value="Shikm_DH/Glu-tRNA_Rdtase"/>
</dbReference>
<protein>
    <submittedName>
        <fullName evidence="2">Shikimate dehydrogenase</fullName>
    </submittedName>
</protein>
<dbReference type="InterPro" id="IPR036291">
    <property type="entry name" value="NAD(P)-bd_dom_sf"/>
</dbReference>
<proteinExistence type="predicted"/>
<evidence type="ECO:0000313" key="3">
    <source>
        <dbReference type="Proteomes" id="UP000229976"/>
    </source>
</evidence>